<keyword evidence="8" id="KW-1185">Reference proteome</keyword>
<dbReference type="InterPro" id="IPR016161">
    <property type="entry name" value="Ald_DH/histidinol_DH"/>
</dbReference>
<organism evidence="7 8">
    <name type="scientific">Streptomyces stelliscabiei</name>
    <dbReference type="NCBI Taxonomy" id="146820"/>
    <lineage>
        <taxon>Bacteria</taxon>
        <taxon>Bacillati</taxon>
        <taxon>Actinomycetota</taxon>
        <taxon>Actinomycetes</taxon>
        <taxon>Kitasatosporales</taxon>
        <taxon>Streptomycetaceae</taxon>
        <taxon>Streptomyces</taxon>
    </lineage>
</organism>
<dbReference type="InterPro" id="IPR016162">
    <property type="entry name" value="Ald_DH_N"/>
</dbReference>
<evidence type="ECO:0000256" key="5">
    <source>
        <dbReference type="RuleBase" id="RU003345"/>
    </source>
</evidence>
<dbReference type="SUPFAM" id="SSF53720">
    <property type="entry name" value="ALDH-like"/>
    <property type="match status" value="1"/>
</dbReference>
<evidence type="ECO:0000259" key="6">
    <source>
        <dbReference type="Pfam" id="PF00171"/>
    </source>
</evidence>
<protein>
    <submittedName>
        <fullName evidence="7">Benzaldehyde dehydrogenase (NAD)</fullName>
        <ecNumber evidence="7">1.2.1.28</ecNumber>
    </submittedName>
</protein>
<comment type="caution">
    <text evidence="7">The sequence shown here is derived from an EMBL/GenBank/DDBJ whole genome shotgun (WGS) entry which is preliminary data.</text>
</comment>
<name>A0A8I0TW00_9ACTN</name>
<dbReference type="FunFam" id="3.40.605.10:FF:000007">
    <property type="entry name" value="NAD/NADP-dependent betaine aldehyde dehydrogenase"/>
    <property type="match status" value="1"/>
</dbReference>
<reference evidence="7 8" key="1">
    <citation type="submission" date="2020-10" db="EMBL/GenBank/DDBJ databases">
        <title>Sequencing the genomes of 1000 actinobacteria strains.</title>
        <authorList>
            <person name="Klenk H.-P."/>
        </authorList>
    </citation>
    <scope>NUCLEOTIDE SEQUENCE [LARGE SCALE GENOMIC DNA]</scope>
    <source>
        <strain evidence="7 8">DSM 41803</strain>
    </source>
</reference>
<dbReference type="InterPro" id="IPR015590">
    <property type="entry name" value="Aldehyde_DH_dom"/>
</dbReference>
<comment type="similarity">
    <text evidence="1 5">Belongs to the aldehyde dehydrogenase family.</text>
</comment>
<dbReference type="AlphaFoldDB" id="A0A8I0TW00"/>
<evidence type="ECO:0000256" key="4">
    <source>
        <dbReference type="PROSITE-ProRule" id="PRU10007"/>
    </source>
</evidence>
<evidence type="ECO:0000313" key="8">
    <source>
        <dbReference type="Proteomes" id="UP000629287"/>
    </source>
</evidence>
<feature type="domain" description="Aldehyde dehydrogenase" evidence="6">
    <location>
        <begin position="36"/>
        <end position="494"/>
    </location>
</feature>
<dbReference type="PROSITE" id="PS00687">
    <property type="entry name" value="ALDEHYDE_DEHYDR_GLU"/>
    <property type="match status" value="1"/>
</dbReference>
<evidence type="ECO:0000256" key="2">
    <source>
        <dbReference type="ARBA" id="ARBA00023002"/>
    </source>
</evidence>
<dbReference type="Pfam" id="PF00171">
    <property type="entry name" value="Aldedh"/>
    <property type="match status" value="1"/>
</dbReference>
<dbReference type="Gene3D" id="3.40.605.10">
    <property type="entry name" value="Aldehyde Dehydrogenase, Chain A, domain 1"/>
    <property type="match status" value="1"/>
</dbReference>
<proteinExistence type="inferred from homology"/>
<dbReference type="GO" id="GO:0018479">
    <property type="term" value="F:benzaldehyde dehydrogenase (NAD+) activity"/>
    <property type="evidence" value="ECO:0007669"/>
    <property type="project" value="UniProtKB-EC"/>
</dbReference>
<dbReference type="PANTHER" id="PTHR42986">
    <property type="entry name" value="BENZALDEHYDE DEHYDROGENASE YFMT"/>
    <property type="match status" value="1"/>
</dbReference>
<dbReference type="InterPro" id="IPR029510">
    <property type="entry name" value="Ald_DH_CS_GLU"/>
</dbReference>
<evidence type="ECO:0000256" key="1">
    <source>
        <dbReference type="ARBA" id="ARBA00009986"/>
    </source>
</evidence>
<dbReference type="PROSITE" id="PS00070">
    <property type="entry name" value="ALDEHYDE_DEHYDR_CYS"/>
    <property type="match status" value="1"/>
</dbReference>
<gene>
    <name evidence="7" type="ORF">H4687_007665</name>
</gene>
<dbReference type="CDD" id="cd07152">
    <property type="entry name" value="ALDH_BenzADH"/>
    <property type="match status" value="1"/>
</dbReference>
<dbReference type="EC" id="1.2.1.28" evidence="7"/>
<evidence type="ECO:0000313" key="7">
    <source>
        <dbReference type="EMBL" id="MBE1601536.1"/>
    </source>
</evidence>
<sequence length="505" mass="53172">MSIAAAADPPSPYEEQNIMTFLEAGDWSERIFSGEWIKGSGETYDALEPATGETLGRVGAATPDDLGRAVGQAVRAQQQWAALPYVERAQVLRRAAHLFEEHHSEITDWIVRESGALRAFAEFQTSNGAAEECHEAAALSAAPFGEVLRSVEDRLSFSRRRPVGVVGVISPFNAPMVLAMRAVAPALALGNAVVLKPDPRTAICGGVVIARVFEEAGLPSGLLHVLPGGADVGAALVDHPQVPVIAFTGSTRAGKAIAAAATRHLKRVHLELGGNSALIVLDDVDVEKAASAGAFGSFHHAGQICMASSRHLVHASIAEEYVESLVRRANAVTVGDPARSEVTVGPMIDEQQLQAAHAVVTDTVAAGARLVAGGTYDGLLYRPTVLADVPLTARAYREEIFGPVAPVVPFHNLDEAVRLATGTEYGLSLGVLTRDIAKGLVLAERIPTGLVHINDQTVNDEATVPFGGRGDSGNGSRHGGATANLEAFTEQQWVTVRGDIPAYPF</sequence>
<dbReference type="InterPro" id="IPR016160">
    <property type="entry name" value="Ald_DH_CS_CYS"/>
</dbReference>
<accession>A0A8I0TW00</accession>
<keyword evidence="3" id="KW-0520">NAD</keyword>
<dbReference type="InterPro" id="IPR016163">
    <property type="entry name" value="Ald_DH_C"/>
</dbReference>
<dbReference type="Gene3D" id="3.40.309.10">
    <property type="entry name" value="Aldehyde Dehydrogenase, Chain A, domain 2"/>
    <property type="match status" value="1"/>
</dbReference>
<dbReference type="EMBL" id="JADBGF010000001">
    <property type="protein sequence ID" value="MBE1601536.1"/>
    <property type="molecule type" value="Genomic_DNA"/>
</dbReference>
<dbReference type="Proteomes" id="UP000629287">
    <property type="component" value="Unassembled WGS sequence"/>
</dbReference>
<keyword evidence="2 5" id="KW-0560">Oxidoreductase</keyword>
<feature type="active site" evidence="4">
    <location>
        <position position="271"/>
    </location>
</feature>
<evidence type="ECO:0000256" key="3">
    <source>
        <dbReference type="ARBA" id="ARBA00023027"/>
    </source>
</evidence>
<dbReference type="PANTHER" id="PTHR42986:SF1">
    <property type="entry name" value="BENZALDEHYDE DEHYDROGENASE YFMT"/>
    <property type="match status" value="1"/>
</dbReference>